<reference evidence="8 11" key="4">
    <citation type="submission" date="2018-08" db="EMBL/GenBank/DDBJ databases">
        <title>A genome reference for cultivated species of the human gut microbiota.</title>
        <authorList>
            <person name="Zou Y."/>
            <person name="Xue W."/>
            <person name="Luo G."/>
        </authorList>
    </citation>
    <scope>NUCLEOTIDE SEQUENCE [LARGE SCALE GENOMIC DNA]</scope>
    <source>
        <strain evidence="8 11">AM30-4</strain>
    </source>
</reference>
<dbReference type="PROSITE" id="PS51257">
    <property type="entry name" value="PROKAR_LIPOPROTEIN"/>
    <property type="match status" value="1"/>
</dbReference>
<dbReference type="Pfam" id="PF12771">
    <property type="entry name" value="SusD-like_2"/>
    <property type="match status" value="1"/>
</dbReference>
<dbReference type="InterPro" id="IPR011990">
    <property type="entry name" value="TPR-like_helical_dom_sf"/>
</dbReference>
<reference evidence="6" key="3">
    <citation type="journal article" date="2018" name="BMC Genomics">
        <title>Whole genome sequencing and function prediction of 133 gut anaerobes isolated from chicken caecum in pure cultures.</title>
        <authorList>
            <person name="Medvecky M."/>
            <person name="Cejkova D."/>
            <person name="Polansky O."/>
            <person name="Karasova D."/>
            <person name="Kubasova T."/>
            <person name="Cizek A."/>
            <person name="Rychlik I."/>
        </authorList>
    </citation>
    <scope>NUCLEOTIDE SEQUENCE</scope>
    <source>
        <strain evidence="6">An199</strain>
    </source>
</reference>
<dbReference type="Proteomes" id="UP001211522">
    <property type="component" value="Unassembled WGS sequence"/>
</dbReference>
<evidence type="ECO:0000313" key="3">
    <source>
        <dbReference type="EMBL" id="MCB6520342.1"/>
    </source>
</evidence>
<evidence type="ECO:0000313" key="2">
    <source>
        <dbReference type="EMBL" id="CUO94246.1"/>
    </source>
</evidence>
<dbReference type="EMBL" id="JAQMPX010000065">
    <property type="protein sequence ID" value="MDB9138578.1"/>
    <property type="molecule type" value="Genomic_DNA"/>
</dbReference>
<dbReference type="Proteomes" id="UP000195950">
    <property type="component" value="Unassembled WGS sequence"/>
</dbReference>
<dbReference type="EMBL" id="WKMC01000007">
    <property type="protein sequence ID" value="MRZ50827.1"/>
    <property type="molecule type" value="Genomic_DNA"/>
</dbReference>
<accession>A0A174J7I7</accession>
<reference evidence="3" key="7">
    <citation type="submission" date="2021-10" db="EMBL/GenBank/DDBJ databases">
        <title>Collection of gut derived symbiotic bacterial strains cultured from healthy donors.</title>
        <authorList>
            <person name="Lin H."/>
            <person name="Littmann E."/>
            <person name="Kohout C."/>
            <person name="Pamer E.G."/>
        </authorList>
    </citation>
    <scope>NUCLEOTIDE SEQUENCE</scope>
    <source>
        <strain evidence="3">DFI.2.94</strain>
    </source>
</reference>
<reference evidence="10" key="2">
    <citation type="submission" date="2017-04" db="EMBL/GenBank/DDBJ databases">
        <title>Function of individual gut microbiota members based on whole genome sequencing of pure cultures obtained from chicken caecum.</title>
        <authorList>
            <person name="Medvecky M."/>
            <person name="Cejkova D."/>
            <person name="Polansky O."/>
            <person name="Karasova D."/>
            <person name="Kubasova T."/>
            <person name="Cizek A."/>
            <person name="Rychlik I."/>
        </authorList>
    </citation>
    <scope>NUCLEOTIDE SEQUENCE [LARGE SCALE GENOMIC DNA]</scope>
    <source>
        <strain evidence="10">An199</strain>
    </source>
</reference>
<feature type="signal peptide" evidence="1">
    <location>
        <begin position="1"/>
        <end position="23"/>
    </location>
</feature>
<proteinExistence type="predicted"/>
<dbReference type="GeneID" id="93525040"/>
<gene>
    <name evidence="6" type="ORF">B5F32_21195</name>
    <name evidence="8" type="ORF">DW782_14640</name>
    <name evidence="2" type="ORF">ERS852380_03513</name>
    <name evidence="5" type="ORF">GKD66_11480</name>
    <name evidence="7" type="ORF">HHO38_01215</name>
    <name evidence="3" type="ORF">LI194_21410</name>
    <name evidence="4" type="ORF">PN612_08650</name>
</gene>
<evidence type="ECO:0000313" key="9">
    <source>
        <dbReference type="Proteomes" id="UP000095455"/>
    </source>
</evidence>
<keyword evidence="5" id="KW-0449">Lipoprotein</keyword>
<protein>
    <submittedName>
        <fullName evidence="5">SusD/RagB family nutrient-binding outer membrane lipoprotein</fullName>
    </submittedName>
    <submittedName>
        <fullName evidence="2">Susd and RagB outer membrane lipoprotein</fullName>
    </submittedName>
</protein>
<reference evidence="5 12" key="5">
    <citation type="journal article" date="2019" name="Nat. Med.">
        <title>A library of human gut bacterial isolates paired with longitudinal multiomics data enables mechanistic microbiome research.</title>
        <authorList>
            <person name="Poyet M."/>
            <person name="Groussin M."/>
            <person name="Gibbons S.M."/>
            <person name="Avila-Pacheco J."/>
            <person name="Jiang X."/>
            <person name="Kearney S.M."/>
            <person name="Perrotta A.R."/>
            <person name="Berdy B."/>
            <person name="Zhao S."/>
            <person name="Lieberman T.D."/>
            <person name="Swanson P.K."/>
            <person name="Smith M."/>
            <person name="Roesemann S."/>
            <person name="Alexander J.E."/>
            <person name="Rich S.A."/>
            <person name="Livny J."/>
            <person name="Vlamakis H."/>
            <person name="Clish C."/>
            <person name="Bullock K."/>
            <person name="Deik A."/>
            <person name="Scott J."/>
            <person name="Pierce K.A."/>
            <person name="Xavier R.J."/>
            <person name="Alm E.J."/>
        </authorList>
    </citation>
    <scope>NUCLEOTIDE SEQUENCE [LARGE SCALE GENOMIC DNA]</scope>
    <source>
        <strain evidence="5 12">BIOML-A32</strain>
    </source>
</reference>
<dbReference type="AlphaFoldDB" id="A0A174J7I7"/>
<evidence type="ECO:0000256" key="1">
    <source>
        <dbReference type="SAM" id="SignalP"/>
    </source>
</evidence>
<evidence type="ECO:0000313" key="7">
    <source>
        <dbReference type="EMBL" id="QJE27028.1"/>
    </source>
</evidence>
<dbReference type="Proteomes" id="UP000501982">
    <property type="component" value="Chromosome"/>
</dbReference>
<organism evidence="5 12">
    <name type="scientific">Parabacteroides distasonis</name>
    <dbReference type="NCBI Taxonomy" id="823"/>
    <lineage>
        <taxon>Bacteria</taxon>
        <taxon>Pseudomonadati</taxon>
        <taxon>Bacteroidota</taxon>
        <taxon>Bacteroidia</taxon>
        <taxon>Bacteroidales</taxon>
        <taxon>Tannerellaceae</taxon>
        <taxon>Parabacteroides</taxon>
    </lineage>
</organism>
<dbReference type="EMBL" id="NFJX01000041">
    <property type="protein sequence ID" value="OUP13215.1"/>
    <property type="molecule type" value="Genomic_DNA"/>
</dbReference>
<dbReference type="OMA" id="ANANYQH"/>
<dbReference type="Proteomes" id="UP000441358">
    <property type="component" value="Unassembled WGS sequence"/>
</dbReference>
<keyword evidence="1" id="KW-0732">Signal</keyword>
<dbReference type="Proteomes" id="UP001198806">
    <property type="component" value="Unassembled WGS sequence"/>
</dbReference>
<dbReference type="SUPFAM" id="SSF48452">
    <property type="entry name" value="TPR-like"/>
    <property type="match status" value="1"/>
</dbReference>
<feature type="chain" id="PRO_5014533333" evidence="1">
    <location>
        <begin position="24"/>
        <end position="490"/>
    </location>
</feature>
<dbReference type="InterPro" id="IPR041662">
    <property type="entry name" value="SusD-like_2"/>
</dbReference>
<dbReference type="EMBL" id="JAJCNI010000052">
    <property type="protein sequence ID" value="MCB6520342.1"/>
    <property type="molecule type" value="Genomic_DNA"/>
</dbReference>
<evidence type="ECO:0000313" key="13">
    <source>
        <dbReference type="Proteomes" id="UP000501982"/>
    </source>
</evidence>
<dbReference type="EMBL" id="CYYK01000014">
    <property type="protein sequence ID" value="CUO94246.1"/>
    <property type="molecule type" value="Genomic_DNA"/>
</dbReference>
<evidence type="ECO:0000313" key="10">
    <source>
        <dbReference type="Proteomes" id="UP000195950"/>
    </source>
</evidence>
<dbReference type="Proteomes" id="UP000284660">
    <property type="component" value="Unassembled WGS sequence"/>
</dbReference>
<evidence type="ECO:0000313" key="11">
    <source>
        <dbReference type="Proteomes" id="UP000284660"/>
    </source>
</evidence>
<reference evidence="2 9" key="1">
    <citation type="submission" date="2015-09" db="EMBL/GenBank/DDBJ databases">
        <authorList>
            <consortium name="Pathogen Informatics"/>
        </authorList>
    </citation>
    <scope>NUCLEOTIDE SEQUENCE [LARGE SCALE GENOMIC DNA]</scope>
    <source>
        <strain evidence="2 9">2789STDY5608822</strain>
    </source>
</reference>
<evidence type="ECO:0000313" key="4">
    <source>
        <dbReference type="EMBL" id="MDB9138578.1"/>
    </source>
</evidence>
<reference evidence="4" key="8">
    <citation type="submission" date="2023-01" db="EMBL/GenBank/DDBJ databases">
        <title>Human gut microbiome strain richness.</title>
        <authorList>
            <person name="Chen-Liaw A."/>
        </authorList>
    </citation>
    <scope>NUCLEOTIDE SEQUENCE</scope>
    <source>
        <strain evidence="4">D35st1_E5_D35t1_190705</strain>
    </source>
</reference>
<name>A0A174J7I7_PARDI</name>
<evidence type="ECO:0000313" key="8">
    <source>
        <dbReference type="EMBL" id="RHD73088.1"/>
    </source>
</evidence>
<reference evidence="7 13" key="6">
    <citation type="submission" date="2020-04" db="EMBL/GenBank/DDBJ databases">
        <title>Complete Genomes and Methylome analysis of CBBP consortium that reverse antibiotic-induced susceptibility to vancomycin-resistant Enterococcus faecium infection.</title>
        <authorList>
            <person name="Fomenkov A."/>
            <person name="Zhang Z."/>
            <person name="Pamer E."/>
            <person name="Roberts R.J."/>
        </authorList>
    </citation>
    <scope>NUCLEOTIDE SEQUENCE [LARGE SCALE GENOMIC DNA]</scope>
    <source>
        <strain evidence="13">CBBP</strain>
        <strain evidence="7">CBBP-1</strain>
    </source>
</reference>
<dbReference type="Gene3D" id="1.25.40.390">
    <property type="match status" value="1"/>
</dbReference>
<sequence length="490" mass="54403">MKRNNLIYTGLVSCLLMATTACSDYLDINQNPEYPTEASSSTLLPSGIAGVASIVGGTYELYGSMWSQQCTQGHTSNQYNTLVNYTITNASDSRLWSIPYSIALPDLDLVIKSSESAQEWNYWVMGKTMTAFMYHILVDSYGSIPFTEAILGNENTTPKYDDSKTVVYPGLLAMLDEIIAKKAEATAGGLPSVTKQDLVFAGDVNKWIQFAKSLKLKLLMRDFDTNKAAIKALLDEGDLLSVDAKMDCFQDLENKSNPLYENDRRKLNSTVNIRACATVCDYLKKYEDPRLNDFYSPNTDGSGETTALKYGDRPNSVAVTTRMISVAKLGPTDPVYFMSAAEVAFLQAEAYARLNDVAKAKVAYEQGVNYAFERWGYSAAEFISEGAPYAFDSTDQNSMLTSILTQKWIASTRCQAWDAWFDINRTGIPVLGTKHVDEEGYIWGQLTPCIGSALAPGEYPRRLLYPKSSSDYNPNTPAVVPLAEKQWWHK</sequence>
<dbReference type="EMBL" id="CP051672">
    <property type="protein sequence ID" value="QJE27028.1"/>
    <property type="molecule type" value="Genomic_DNA"/>
</dbReference>
<evidence type="ECO:0000313" key="6">
    <source>
        <dbReference type="EMBL" id="OUP13215.1"/>
    </source>
</evidence>
<evidence type="ECO:0000313" key="5">
    <source>
        <dbReference type="EMBL" id="MRZ50827.1"/>
    </source>
</evidence>
<dbReference type="EMBL" id="QSJN01000009">
    <property type="protein sequence ID" value="RHD73088.1"/>
    <property type="molecule type" value="Genomic_DNA"/>
</dbReference>
<dbReference type="RefSeq" id="WP_005865342.1">
    <property type="nucleotide sequence ID" value="NZ_CABMKT010000002.1"/>
</dbReference>
<evidence type="ECO:0000313" key="12">
    <source>
        <dbReference type="Proteomes" id="UP000441358"/>
    </source>
</evidence>
<dbReference type="Proteomes" id="UP000095455">
    <property type="component" value="Unassembled WGS sequence"/>
</dbReference>